<evidence type="ECO:0000256" key="1">
    <source>
        <dbReference type="SAM" id="MobiDB-lite"/>
    </source>
</evidence>
<sequence length="159" mass="18198">EAKASFPAPDWRCPADDPTIPTTDHDRRQWVQKLVTAMNNLTDIYDTKGPSFQKRWPTTGNSTHYTSQGKEIVCWNILLLAEKMHRAGPGVLFSFLPRFWDNAEKTRAWTFQQRVGEIIELLARSKGRCETLMGNESLQSVVAFPSHLRVAAKRNRQVN</sequence>
<dbReference type="OrthoDB" id="3794856at2759"/>
<keyword evidence="3" id="KW-1185">Reference proteome</keyword>
<evidence type="ECO:0000313" key="3">
    <source>
        <dbReference type="Proteomes" id="UP000800040"/>
    </source>
</evidence>
<dbReference type="EMBL" id="ML975265">
    <property type="protein sequence ID" value="KAF1837161.1"/>
    <property type="molecule type" value="Genomic_DNA"/>
</dbReference>
<proteinExistence type="predicted"/>
<feature type="region of interest" description="Disordered" evidence="1">
    <location>
        <begin position="1"/>
        <end position="25"/>
    </location>
</feature>
<gene>
    <name evidence="2" type="ORF">BDW02DRAFT_474929</name>
</gene>
<name>A0A6A5KP90_9PLEO</name>
<feature type="non-terminal residue" evidence="2">
    <location>
        <position position="159"/>
    </location>
</feature>
<organism evidence="2 3">
    <name type="scientific">Decorospora gaudefroyi</name>
    <dbReference type="NCBI Taxonomy" id="184978"/>
    <lineage>
        <taxon>Eukaryota</taxon>
        <taxon>Fungi</taxon>
        <taxon>Dikarya</taxon>
        <taxon>Ascomycota</taxon>
        <taxon>Pezizomycotina</taxon>
        <taxon>Dothideomycetes</taxon>
        <taxon>Pleosporomycetidae</taxon>
        <taxon>Pleosporales</taxon>
        <taxon>Pleosporineae</taxon>
        <taxon>Pleosporaceae</taxon>
        <taxon>Decorospora</taxon>
    </lineage>
</organism>
<reference evidence="2" key="1">
    <citation type="submission" date="2020-01" db="EMBL/GenBank/DDBJ databases">
        <authorList>
            <consortium name="DOE Joint Genome Institute"/>
            <person name="Haridas S."/>
            <person name="Albert R."/>
            <person name="Binder M."/>
            <person name="Bloem J."/>
            <person name="Labutti K."/>
            <person name="Salamov A."/>
            <person name="Andreopoulos B."/>
            <person name="Baker S.E."/>
            <person name="Barry K."/>
            <person name="Bills G."/>
            <person name="Bluhm B.H."/>
            <person name="Cannon C."/>
            <person name="Castanera R."/>
            <person name="Culley D.E."/>
            <person name="Daum C."/>
            <person name="Ezra D."/>
            <person name="Gonzalez J.B."/>
            <person name="Henrissat B."/>
            <person name="Kuo A."/>
            <person name="Liang C."/>
            <person name="Lipzen A."/>
            <person name="Lutzoni F."/>
            <person name="Magnuson J."/>
            <person name="Mondo S."/>
            <person name="Nolan M."/>
            <person name="Ohm R."/>
            <person name="Pangilinan J."/>
            <person name="Park H.-J."/>
            <person name="Ramirez L."/>
            <person name="Alfaro M."/>
            <person name="Sun H."/>
            <person name="Tritt A."/>
            <person name="Yoshinaga Y."/>
            <person name="Zwiers L.-H."/>
            <person name="Turgeon B.G."/>
            <person name="Goodwin S.B."/>
            <person name="Spatafora J.W."/>
            <person name="Crous P.W."/>
            <person name="Grigoriev I.V."/>
        </authorList>
    </citation>
    <scope>NUCLEOTIDE SEQUENCE</scope>
    <source>
        <strain evidence="2">P77</strain>
    </source>
</reference>
<dbReference type="AlphaFoldDB" id="A0A6A5KP90"/>
<protein>
    <submittedName>
        <fullName evidence="2">Uncharacterized protein</fullName>
    </submittedName>
</protein>
<evidence type="ECO:0000313" key="2">
    <source>
        <dbReference type="EMBL" id="KAF1837161.1"/>
    </source>
</evidence>
<dbReference type="Proteomes" id="UP000800040">
    <property type="component" value="Unassembled WGS sequence"/>
</dbReference>
<accession>A0A6A5KP90</accession>
<feature type="non-terminal residue" evidence="2">
    <location>
        <position position="1"/>
    </location>
</feature>